<protein>
    <recommendedName>
        <fullName evidence="2">Decapping nuclease</fullName>
        <ecNumber evidence="2">3.6.1.-</ecNumber>
    </recommendedName>
</protein>
<evidence type="ECO:0000313" key="5">
    <source>
        <dbReference type="Proteomes" id="UP000075920"/>
    </source>
</evidence>
<organism evidence="4 5">
    <name type="scientific">Anopheles minimus</name>
    <dbReference type="NCBI Taxonomy" id="112268"/>
    <lineage>
        <taxon>Eukaryota</taxon>
        <taxon>Metazoa</taxon>
        <taxon>Ecdysozoa</taxon>
        <taxon>Arthropoda</taxon>
        <taxon>Hexapoda</taxon>
        <taxon>Insecta</taxon>
        <taxon>Pterygota</taxon>
        <taxon>Neoptera</taxon>
        <taxon>Endopterygota</taxon>
        <taxon>Diptera</taxon>
        <taxon>Nematocera</taxon>
        <taxon>Culicoidea</taxon>
        <taxon>Culicidae</taxon>
        <taxon>Anophelinae</taxon>
        <taxon>Anopheles</taxon>
    </lineage>
</organism>
<dbReference type="STRING" id="112268.A0A182WJS6"/>
<comment type="cofactor">
    <cofactor evidence="2">
        <name>a divalent metal cation</name>
        <dbReference type="ChEBI" id="CHEBI:60240"/>
    </cofactor>
</comment>
<keyword evidence="5" id="KW-1185">Reference proteome</keyword>
<dbReference type="PANTHER" id="PTHR12395:SF9">
    <property type="entry name" value="DECAPPING AND EXORIBONUCLEASE PROTEIN"/>
    <property type="match status" value="1"/>
</dbReference>
<feature type="domain" description="RAI1-like" evidence="3">
    <location>
        <begin position="26"/>
        <end position="381"/>
    </location>
</feature>
<dbReference type="GO" id="GO:0000166">
    <property type="term" value="F:nucleotide binding"/>
    <property type="evidence" value="ECO:0007669"/>
    <property type="project" value="UniProtKB-KW"/>
</dbReference>
<dbReference type="PANTHER" id="PTHR12395">
    <property type="entry name" value="DOM-3 RELATED"/>
    <property type="match status" value="1"/>
</dbReference>
<dbReference type="AlphaFoldDB" id="A0A182WJS6"/>
<dbReference type="GO" id="GO:0000956">
    <property type="term" value="P:nuclear-transcribed mRNA catabolic process"/>
    <property type="evidence" value="ECO:0007669"/>
    <property type="project" value="TreeGrafter"/>
</dbReference>
<dbReference type="EnsemblMetazoa" id="AMIN010630-RA">
    <property type="protein sequence ID" value="AMIN010630-PA"/>
    <property type="gene ID" value="AMIN010630"/>
</dbReference>
<evidence type="ECO:0000313" key="4">
    <source>
        <dbReference type="EnsemblMetazoa" id="AMIN010630-PA"/>
    </source>
</evidence>
<reference evidence="5" key="1">
    <citation type="submission" date="2013-03" db="EMBL/GenBank/DDBJ databases">
        <title>The Genome Sequence of Anopheles minimus MINIMUS1.</title>
        <authorList>
            <consortium name="The Broad Institute Genomics Platform"/>
            <person name="Neafsey D.E."/>
            <person name="Walton C."/>
            <person name="Walker B."/>
            <person name="Young S.K."/>
            <person name="Zeng Q."/>
            <person name="Gargeya S."/>
            <person name="Fitzgerald M."/>
            <person name="Haas B."/>
            <person name="Abouelleil A."/>
            <person name="Allen A.W."/>
            <person name="Alvarado L."/>
            <person name="Arachchi H.M."/>
            <person name="Berlin A.M."/>
            <person name="Chapman S.B."/>
            <person name="Gainer-Dewar J."/>
            <person name="Goldberg J."/>
            <person name="Griggs A."/>
            <person name="Gujja S."/>
            <person name="Hansen M."/>
            <person name="Howarth C."/>
            <person name="Imamovic A."/>
            <person name="Ireland A."/>
            <person name="Larimer J."/>
            <person name="McCowan C."/>
            <person name="Murphy C."/>
            <person name="Pearson M."/>
            <person name="Poon T.W."/>
            <person name="Priest M."/>
            <person name="Roberts A."/>
            <person name="Saif S."/>
            <person name="Shea T."/>
            <person name="Sisk P."/>
            <person name="Sykes S."/>
            <person name="Wortman J."/>
            <person name="Nusbaum C."/>
            <person name="Birren B."/>
        </authorList>
    </citation>
    <scope>NUCLEOTIDE SEQUENCE [LARGE SCALE GENOMIC DNA]</scope>
    <source>
        <strain evidence="5">MINIMUS1</strain>
    </source>
</reference>
<sequence>MFVITGIDPDPRHPARQSKAFPTITKPSLVGFFSLNHDRKYDPSAVQLKYLTLPPKPRTDLHLDLNEGFEIHRPKPASAKEEKIDMLLNFIRQAERPRELWTTTEQGGYKLNYGFVCFRGLLRMIACTPYDWKTPWIVQAIRYRGTIYLCEKPTPEKLESERNETEQQKRFCYYGFKFEQHILTEHPDGKPPDTTAPVLLGEEFCSLFDTTLAGHRVLYGAEMDGIVTNNHHREPLDRDRLRLEELRQCEFVEVKVKRKETTQRQMDNFYRFKTKNWWCQSFLVNVQRLVVGLRDDTGIVREIIDMKLNDIQRDSRPFWSPAVCMNFCAEFLAEVVRAIGETDNSRKVYQFEYDTRESKRVRYRVLEEQFAQQDAFLPDWYTRYVEEMQPKLRNAGCD</sequence>
<dbReference type="InterPro" id="IPR013961">
    <property type="entry name" value="RAI1"/>
</dbReference>
<dbReference type="GO" id="GO:0110155">
    <property type="term" value="P:NAD-cap decapping"/>
    <property type="evidence" value="ECO:0007669"/>
    <property type="project" value="TreeGrafter"/>
</dbReference>
<reference evidence="4" key="2">
    <citation type="submission" date="2020-05" db="UniProtKB">
        <authorList>
            <consortium name="EnsemblMetazoa"/>
        </authorList>
    </citation>
    <scope>IDENTIFICATION</scope>
    <source>
        <strain evidence="4">MINIMUS1</strain>
    </source>
</reference>
<keyword evidence="2" id="KW-0547">Nucleotide-binding</keyword>
<comment type="subcellular location">
    <subcellularLocation>
        <location evidence="2">Nucleus</location>
    </subcellularLocation>
</comment>
<dbReference type="Pfam" id="PF08652">
    <property type="entry name" value="RAI1"/>
    <property type="match status" value="1"/>
</dbReference>
<proteinExistence type="inferred from homology"/>
<comment type="function">
    <text evidence="2">Decapping enzyme for NAD-capped RNAs: specifically hydrolyzes the nicotinamide adenine dinucleotide (NAD) cap from a subset of RNAs by removing the entire NAD moiety from the 5'-end of an NAD-capped RNA.</text>
</comment>
<dbReference type="GO" id="GO:0046872">
    <property type="term" value="F:metal ion binding"/>
    <property type="evidence" value="ECO:0007669"/>
    <property type="project" value="UniProtKB-KW"/>
</dbReference>
<dbReference type="GO" id="GO:0003723">
    <property type="term" value="F:RNA binding"/>
    <property type="evidence" value="ECO:0007669"/>
    <property type="project" value="UniProtKB-KW"/>
</dbReference>
<name>A0A182WJS6_9DIPT</name>
<evidence type="ECO:0000259" key="3">
    <source>
        <dbReference type="Pfam" id="PF08652"/>
    </source>
</evidence>
<keyword evidence="2" id="KW-0378">Hydrolase</keyword>
<comment type="similarity">
    <text evidence="1 2">Belongs to the DXO/Dom3Z family.</text>
</comment>
<keyword evidence="2" id="KW-0540">Nuclease</keyword>
<dbReference type="EC" id="3.6.1.-" evidence="2"/>
<dbReference type="GO" id="GO:0004518">
    <property type="term" value="F:nuclease activity"/>
    <property type="evidence" value="ECO:0007669"/>
    <property type="project" value="UniProtKB-KW"/>
</dbReference>
<keyword evidence="2" id="KW-0694">RNA-binding</keyword>
<keyword evidence="2" id="KW-0479">Metal-binding</keyword>
<dbReference type="InterPro" id="IPR039039">
    <property type="entry name" value="RAI1-like_fam"/>
</dbReference>
<accession>A0A182WJS6</accession>
<dbReference type="VEuPathDB" id="VectorBase:AMIN010630"/>
<keyword evidence="2" id="KW-0539">Nucleus</keyword>
<evidence type="ECO:0000256" key="2">
    <source>
        <dbReference type="RuleBase" id="RU367113"/>
    </source>
</evidence>
<dbReference type="GO" id="GO:0005829">
    <property type="term" value="C:cytosol"/>
    <property type="evidence" value="ECO:0007669"/>
    <property type="project" value="TreeGrafter"/>
</dbReference>
<dbReference type="GO" id="GO:0034353">
    <property type="term" value="F:mRNA 5'-diphosphatase activity"/>
    <property type="evidence" value="ECO:0007669"/>
    <property type="project" value="TreeGrafter"/>
</dbReference>
<dbReference type="Proteomes" id="UP000075920">
    <property type="component" value="Unassembled WGS sequence"/>
</dbReference>
<evidence type="ECO:0000256" key="1">
    <source>
        <dbReference type="ARBA" id="ARBA00006562"/>
    </source>
</evidence>
<dbReference type="GO" id="GO:0005634">
    <property type="term" value="C:nucleus"/>
    <property type="evidence" value="ECO:0007669"/>
    <property type="project" value="UniProtKB-SubCell"/>
</dbReference>